<evidence type="ECO:0000256" key="3">
    <source>
        <dbReference type="ARBA" id="ARBA00022963"/>
    </source>
</evidence>
<evidence type="ECO:0000256" key="6">
    <source>
        <dbReference type="RuleBase" id="RU361133"/>
    </source>
</evidence>
<dbReference type="Pfam" id="PF00168">
    <property type="entry name" value="C2"/>
    <property type="match status" value="1"/>
</dbReference>
<dbReference type="GO" id="GO:0004435">
    <property type="term" value="F:phosphatidylinositol-4,5-bisphosphate phospholipase C activity"/>
    <property type="evidence" value="ECO:0007669"/>
    <property type="project" value="UniProtKB-EC"/>
</dbReference>
<dbReference type="SMART" id="SM00149">
    <property type="entry name" value="PLCYc"/>
    <property type="match status" value="1"/>
</dbReference>
<evidence type="ECO:0000256" key="4">
    <source>
        <dbReference type="ARBA" id="ARBA00023098"/>
    </source>
</evidence>
<dbReference type="GeneID" id="20214558"/>
<evidence type="ECO:0000256" key="1">
    <source>
        <dbReference type="ARBA" id="ARBA00012368"/>
    </source>
</evidence>
<dbReference type="CTD" id="20214558"/>
<comment type="catalytic activity">
    <reaction evidence="6">
        <text>a 1,2-diacyl-sn-glycero-3-phospho-(1D-myo-inositol-4,5-bisphosphate) + H2O = 1D-myo-inositol 1,4,5-trisphosphate + a 1,2-diacyl-sn-glycerol + H(+)</text>
        <dbReference type="Rhea" id="RHEA:33179"/>
        <dbReference type="ChEBI" id="CHEBI:15377"/>
        <dbReference type="ChEBI" id="CHEBI:15378"/>
        <dbReference type="ChEBI" id="CHEBI:17815"/>
        <dbReference type="ChEBI" id="CHEBI:58456"/>
        <dbReference type="ChEBI" id="CHEBI:203600"/>
        <dbReference type="EC" id="3.1.4.11"/>
    </reaction>
</comment>
<keyword evidence="5" id="KW-0807">Transducer</keyword>
<reference evidence="10" key="3">
    <citation type="submission" date="2015-06" db="UniProtKB">
        <authorList>
            <consortium name="EnsemblMetazoa"/>
        </authorList>
    </citation>
    <scope>IDENTIFICATION</scope>
</reference>
<reference evidence="11" key="1">
    <citation type="submission" date="2012-12" db="EMBL/GenBank/DDBJ databases">
        <authorList>
            <person name="Hellsten U."/>
            <person name="Grimwood J."/>
            <person name="Chapman J.A."/>
            <person name="Shapiro H."/>
            <person name="Aerts A."/>
            <person name="Otillar R.P."/>
            <person name="Terry A.Y."/>
            <person name="Boore J.L."/>
            <person name="Simakov O."/>
            <person name="Marletaz F."/>
            <person name="Cho S.-J."/>
            <person name="Edsinger-Gonzales E."/>
            <person name="Havlak P."/>
            <person name="Kuo D.-H."/>
            <person name="Larsson T."/>
            <person name="Lv J."/>
            <person name="Arendt D."/>
            <person name="Savage R."/>
            <person name="Osoegawa K."/>
            <person name="de Jong P."/>
            <person name="Lindberg D.R."/>
            <person name="Seaver E.C."/>
            <person name="Weisblat D.A."/>
            <person name="Putnam N.H."/>
            <person name="Grigoriev I.V."/>
            <person name="Rokhsar D.S."/>
        </authorList>
    </citation>
    <scope>NUCLEOTIDE SEQUENCE</scope>
</reference>
<dbReference type="SMART" id="SM00148">
    <property type="entry name" value="PLCXc"/>
    <property type="match status" value="1"/>
</dbReference>
<dbReference type="FunFam" id="3.20.20.190:FF:000039">
    <property type="entry name" value="Phosphoinositide phospholipase C"/>
    <property type="match status" value="1"/>
</dbReference>
<dbReference type="SUPFAM" id="SSF49562">
    <property type="entry name" value="C2 domain (Calcium/lipid-binding domain, CaLB)"/>
    <property type="match status" value="1"/>
</dbReference>
<evidence type="ECO:0000259" key="8">
    <source>
        <dbReference type="PROSITE" id="PS50008"/>
    </source>
</evidence>
<sequence>DMNYPLSYYYINSSHNTYLTGHQLKGESAVHLYSQILIQGCRCVELDCWDGDDGNPVIYHGHTLTTKISFKAVVETINKHAFITSPYPVILSVENRCSITQQQKMAQIFIEVLGEKLVREVLPSAFTNGEPLLPSPNQLKYRILIKSKKLELVNFLTNNQVKSKMKLKSETSIYDSESDQILKSKKKKKMDIAKEFSDLVVYLQTVKFKAECYQVASLGENKAKQLCRKHNDSFVAYPFDFIAKVIRTYPAARRIDSSNFNPIPFWSSGIQMAALNFQTEGNIWLQVNAALFEQNGNLGYVLKPKHMRPQKSSIFTPLENPTSTPTSFYTLSILLISGQYLCQNNQNGSPQVEIQLIGVENDCAKIKSKVIQTTGFNAVWNETFVFQVTS</sequence>
<dbReference type="GO" id="GO:0035556">
    <property type="term" value="P:intracellular signal transduction"/>
    <property type="evidence" value="ECO:0007669"/>
    <property type="project" value="InterPro"/>
</dbReference>
<dbReference type="RefSeq" id="XP_009031207.1">
    <property type="nucleotide sequence ID" value="XM_009032959.1"/>
</dbReference>
<protein>
    <recommendedName>
        <fullName evidence="1 6">Phosphoinositide phospholipase C</fullName>
        <ecNumber evidence="1 6">3.1.4.11</ecNumber>
    </recommendedName>
</protein>
<dbReference type="PROSITE" id="PS50008">
    <property type="entry name" value="PIPLC_Y_DOMAIN"/>
    <property type="match status" value="1"/>
</dbReference>
<dbReference type="AlphaFoldDB" id="T1G0G0"/>
<dbReference type="EnsemblMetazoa" id="HelroT71032">
    <property type="protein sequence ID" value="HelroP71032"/>
    <property type="gene ID" value="HelroG71032"/>
</dbReference>
<dbReference type="STRING" id="6412.T1G0G0"/>
<dbReference type="PANTHER" id="PTHR10336:SF6">
    <property type="entry name" value="1-PHOSPHATIDYLINOSITOL 4,5-BISPHOSPHATE PHOSPHODIESTERASE EPSILON-1"/>
    <property type="match status" value="1"/>
</dbReference>
<dbReference type="InterPro" id="IPR001711">
    <property type="entry name" value="PLipase_C_Pinositol-sp_Y"/>
</dbReference>
<dbReference type="EMBL" id="AMQM01002331">
    <property type="status" value="NOT_ANNOTATED_CDS"/>
    <property type="molecule type" value="Genomic_DNA"/>
</dbReference>
<gene>
    <name evidence="10" type="primary">20214558</name>
    <name evidence="9" type="ORF">HELRODRAFT_71032</name>
</gene>
<dbReference type="HOGENOM" id="CLU_002738_3_2_1"/>
<dbReference type="KEGG" id="hro:HELRODRAFT_71032"/>
<dbReference type="InterPro" id="IPR001192">
    <property type="entry name" value="PI-PLC_fam"/>
</dbReference>
<dbReference type="InParanoid" id="T1G0G0"/>
<evidence type="ECO:0000256" key="5">
    <source>
        <dbReference type="ARBA" id="ARBA00023224"/>
    </source>
</evidence>
<dbReference type="PROSITE" id="PS50004">
    <property type="entry name" value="C2"/>
    <property type="match status" value="1"/>
</dbReference>
<keyword evidence="2 6" id="KW-0378">Hydrolase</keyword>
<dbReference type="InterPro" id="IPR000008">
    <property type="entry name" value="C2_dom"/>
</dbReference>
<dbReference type="eggNOG" id="KOG0169">
    <property type="taxonomic scope" value="Eukaryota"/>
</dbReference>
<dbReference type="OMA" id="EGEAHMT"/>
<keyword evidence="3 6" id="KW-0442">Lipid degradation</keyword>
<dbReference type="InterPro" id="IPR000909">
    <property type="entry name" value="PLipase_C_PInositol-sp_X_dom"/>
</dbReference>
<dbReference type="PANTHER" id="PTHR10336">
    <property type="entry name" value="PHOSPHOINOSITIDE-SPECIFIC PHOSPHOLIPASE C FAMILY PROTEIN"/>
    <property type="match status" value="1"/>
</dbReference>
<dbReference type="InterPro" id="IPR017946">
    <property type="entry name" value="PLC-like_Pdiesterase_TIM-brl"/>
</dbReference>
<dbReference type="Gene3D" id="3.20.20.190">
    <property type="entry name" value="Phosphatidylinositol (PI) phosphodiesterase"/>
    <property type="match status" value="1"/>
</dbReference>
<dbReference type="SUPFAM" id="SSF51695">
    <property type="entry name" value="PLC-like phosphodiesterases"/>
    <property type="match status" value="1"/>
</dbReference>
<dbReference type="Gene3D" id="2.60.40.150">
    <property type="entry name" value="C2 domain"/>
    <property type="match status" value="1"/>
</dbReference>
<dbReference type="InterPro" id="IPR035892">
    <property type="entry name" value="C2_domain_sf"/>
</dbReference>
<evidence type="ECO:0000313" key="9">
    <source>
        <dbReference type="EMBL" id="ESN90643.1"/>
    </source>
</evidence>
<dbReference type="PROSITE" id="PS50007">
    <property type="entry name" value="PIPLC_X_DOMAIN"/>
    <property type="match status" value="1"/>
</dbReference>
<dbReference type="Proteomes" id="UP000015101">
    <property type="component" value="Unassembled WGS sequence"/>
</dbReference>
<dbReference type="PRINTS" id="PR00390">
    <property type="entry name" value="PHPHLIPASEC"/>
</dbReference>
<dbReference type="Pfam" id="PF00387">
    <property type="entry name" value="PI-PLC-Y"/>
    <property type="match status" value="1"/>
</dbReference>
<proteinExistence type="predicted"/>
<dbReference type="Pfam" id="PF00388">
    <property type="entry name" value="PI-PLC-X"/>
    <property type="match status" value="1"/>
</dbReference>
<evidence type="ECO:0000313" key="11">
    <source>
        <dbReference type="Proteomes" id="UP000015101"/>
    </source>
</evidence>
<dbReference type="EMBL" id="KB097753">
    <property type="protein sequence ID" value="ESN90643.1"/>
    <property type="molecule type" value="Genomic_DNA"/>
</dbReference>
<name>T1G0G0_HELRO</name>
<reference evidence="9 11" key="2">
    <citation type="journal article" date="2013" name="Nature">
        <title>Insights into bilaterian evolution from three spiralian genomes.</title>
        <authorList>
            <person name="Simakov O."/>
            <person name="Marletaz F."/>
            <person name="Cho S.J."/>
            <person name="Edsinger-Gonzales E."/>
            <person name="Havlak P."/>
            <person name="Hellsten U."/>
            <person name="Kuo D.H."/>
            <person name="Larsson T."/>
            <person name="Lv J."/>
            <person name="Arendt D."/>
            <person name="Savage R."/>
            <person name="Osoegawa K."/>
            <person name="de Jong P."/>
            <person name="Grimwood J."/>
            <person name="Chapman J.A."/>
            <person name="Shapiro H."/>
            <person name="Aerts A."/>
            <person name="Otillar R.P."/>
            <person name="Terry A.Y."/>
            <person name="Boore J.L."/>
            <person name="Grigoriev I.V."/>
            <person name="Lindberg D.R."/>
            <person name="Seaver E.C."/>
            <person name="Weisblat D.A."/>
            <person name="Putnam N.H."/>
            <person name="Rokhsar D.S."/>
        </authorList>
    </citation>
    <scope>NUCLEOTIDE SEQUENCE</scope>
</reference>
<feature type="domain" description="C2" evidence="7">
    <location>
        <begin position="309"/>
        <end position="390"/>
    </location>
</feature>
<accession>T1G0G0</accession>
<evidence type="ECO:0000256" key="2">
    <source>
        <dbReference type="ARBA" id="ARBA00022801"/>
    </source>
</evidence>
<keyword evidence="4 6" id="KW-0443">Lipid metabolism</keyword>
<feature type="domain" description="PI-PLC Y-box" evidence="8">
    <location>
        <begin position="196"/>
        <end position="308"/>
    </location>
</feature>
<dbReference type="OrthoDB" id="269822at2759"/>
<dbReference type="GO" id="GO:0016042">
    <property type="term" value="P:lipid catabolic process"/>
    <property type="evidence" value="ECO:0007669"/>
    <property type="project" value="UniProtKB-KW"/>
</dbReference>
<dbReference type="EC" id="3.1.4.11" evidence="1 6"/>
<keyword evidence="11" id="KW-1185">Reference proteome</keyword>
<evidence type="ECO:0000259" key="7">
    <source>
        <dbReference type="PROSITE" id="PS50004"/>
    </source>
</evidence>
<evidence type="ECO:0000313" key="10">
    <source>
        <dbReference type="EnsemblMetazoa" id="HelroP71032"/>
    </source>
</evidence>
<organism evidence="10 11">
    <name type="scientific">Helobdella robusta</name>
    <name type="common">Californian leech</name>
    <dbReference type="NCBI Taxonomy" id="6412"/>
    <lineage>
        <taxon>Eukaryota</taxon>
        <taxon>Metazoa</taxon>
        <taxon>Spiralia</taxon>
        <taxon>Lophotrochozoa</taxon>
        <taxon>Annelida</taxon>
        <taxon>Clitellata</taxon>
        <taxon>Hirudinea</taxon>
        <taxon>Rhynchobdellida</taxon>
        <taxon>Glossiphoniidae</taxon>
        <taxon>Helobdella</taxon>
    </lineage>
</organism>